<proteinExistence type="predicted"/>
<gene>
    <name evidence="1" type="ORF">HU200_010798</name>
</gene>
<dbReference type="AlphaFoldDB" id="A0A835FIB7"/>
<dbReference type="OrthoDB" id="691180at2759"/>
<protein>
    <submittedName>
        <fullName evidence="1">Uncharacterized protein</fullName>
    </submittedName>
</protein>
<comment type="caution">
    <text evidence="1">The sequence shown here is derived from an EMBL/GenBank/DDBJ whole genome shotgun (WGS) entry which is preliminary data.</text>
</comment>
<evidence type="ECO:0000313" key="2">
    <source>
        <dbReference type="Proteomes" id="UP000636709"/>
    </source>
</evidence>
<organism evidence="1 2">
    <name type="scientific">Digitaria exilis</name>
    <dbReference type="NCBI Taxonomy" id="1010633"/>
    <lineage>
        <taxon>Eukaryota</taxon>
        <taxon>Viridiplantae</taxon>
        <taxon>Streptophyta</taxon>
        <taxon>Embryophyta</taxon>
        <taxon>Tracheophyta</taxon>
        <taxon>Spermatophyta</taxon>
        <taxon>Magnoliopsida</taxon>
        <taxon>Liliopsida</taxon>
        <taxon>Poales</taxon>
        <taxon>Poaceae</taxon>
        <taxon>PACMAD clade</taxon>
        <taxon>Panicoideae</taxon>
        <taxon>Panicodae</taxon>
        <taxon>Paniceae</taxon>
        <taxon>Anthephorinae</taxon>
        <taxon>Digitaria</taxon>
    </lineage>
</organism>
<sequence>MRTLALLVIWEIWKERNSRVLRHHGHPVHEVMTTIKNEAIVWIRAGATHFGEPSRFCINLLGSSVFPACKTLLYQ</sequence>
<accession>A0A835FIB7</accession>
<dbReference type="Proteomes" id="UP000636709">
    <property type="component" value="Unassembled WGS sequence"/>
</dbReference>
<name>A0A835FIB7_9POAL</name>
<dbReference type="EMBL" id="JACEFO010000749">
    <property type="protein sequence ID" value="KAF8758043.1"/>
    <property type="molecule type" value="Genomic_DNA"/>
</dbReference>
<evidence type="ECO:0000313" key="1">
    <source>
        <dbReference type="EMBL" id="KAF8758043.1"/>
    </source>
</evidence>
<keyword evidence="2" id="KW-1185">Reference proteome</keyword>
<reference evidence="1" key="1">
    <citation type="submission" date="2020-07" db="EMBL/GenBank/DDBJ databases">
        <title>Genome sequence and genetic diversity analysis of an under-domesticated orphan crop, white fonio (Digitaria exilis).</title>
        <authorList>
            <person name="Bennetzen J.L."/>
            <person name="Chen S."/>
            <person name="Ma X."/>
            <person name="Wang X."/>
            <person name="Yssel A.E.J."/>
            <person name="Chaluvadi S.R."/>
            <person name="Johnson M."/>
            <person name="Gangashetty P."/>
            <person name="Hamidou F."/>
            <person name="Sanogo M.D."/>
            <person name="Zwaenepoel A."/>
            <person name="Wallace J."/>
            <person name="Van De Peer Y."/>
            <person name="Van Deynze A."/>
        </authorList>
    </citation>
    <scope>NUCLEOTIDE SEQUENCE</scope>
    <source>
        <tissue evidence="1">Leaves</tissue>
    </source>
</reference>